<evidence type="ECO:0000256" key="1">
    <source>
        <dbReference type="ARBA" id="ARBA00001946"/>
    </source>
</evidence>
<dbReference type="Pfam" id="PF13419">
    <property type="entry name" value="HAD_2"/>
    <property type="match status" value="1"/>
</dbReference>
<dbReference type="SFLD" id="SFLDS00003">
    <property type="entry name" value="Haloacid_Dehalogenase"/>
    <property type="match status" value="1"/>
</dbReference>
<comment type="caution">
    <text evidence="6">The sequence shown here is derived from an EMBL/GenBank/DDBJ whole genome shotgun (WGS) entry which is preliminary data.</text>
</comment>
<comment type="similarity">
    <text evidence="2">Belongs to the HAD-like hydrolase superfamily. CbbY/CbbZ/Gph/YieH family.</text>
</comment>
<keyword evidence="7" id="KW-1185">Reference proteome</keyword>
<dbReference type="InterPro" id="IPR023214">
    <property type="entry name" value="HAD_sf"/>
</dbReference>
<evidence type="ECO:0000313" key="7">
    <source>
        <dbReference type="Proteomes" id="UP000281975"/>
    </source>
</evidence>
<keyword evidence="3" id="KW-0479">Metal-binding</keyword>
<comment type="cofactor">
    <cofactor evidence="1">
        <name>Mg(2+)</name>
        <dbReference type="ChEBI" id="CHEBI:18420"/>
    </cofactor>
</comment>
<reference evidence="6 7" key="1">
    <citation type="submission" date="2018-10" db="EMBL/GenBank/DDBJ databases">
        <title>Genomic Encyclopedia of Type Strains, Phase IV (KMG-IV): sequencing the most valuable type-strain genomes for metagenomic binning, comparative biology and taxonomic classification.</title>
        <authorList>
            <person name="Goeker M."/>
        </authorList>
    </citation>
    <scope>NUCLEOTIDE SEQUENCE [LARGE SCALE GENOMIC DNA]</scope>
    <source>
        <strain evidence="6 7">DSM 23229</strain>
    </source>
</reference>
<dbReference type="Gene3D" id="3.40.50.1000">
    <property type="entry name" value="HAD superfamily/HAD-like"/>
    <property type="match status" value="1"/>
</dbReference>
<name>A0A420WU23_9GAMM</name>
<dbReference type="GO" id="GO:0016787">
    <property type="term" value="F:hydrolase activity"/>
    <property type="evidence" value="ECO:0007669"/>
    <property type="project" value="UniProtKB-KW"/>
</dbReference>
<dbReference type="PRINTS" id="PR00413">
    <property type="entry name" value="HADHALOGNASE"/>
</dbReference>
<dbReference type="SUPFAM" id="SSF56784">
    <property type="entry name" value="HAD-like"/>
    <property type="match status" value="1"/>
</dbReference>
<dbReference type="NCBIfam" id="TIGR01509">
    <property type="entry name" value="HAD-SF-IA-v3"/>
    <property type="match status" value="1"/>
</dbReference>
<dbReference type="InterPro" id="IPR023198">
    <property type="entry name" value="PGP-like_dom2"/>
</dbReference>
<dbReference type="EMBL" id="RBIN01000008">
    <property type="protein sequence ID" value="RKQ96942.1"/>
    <property type="molecule type" value="Genomic_DNA"/>
</dbReference>
<dbReference type="InterPro" id="IPR006439">
    <property type="entry name" value="HAD-SF_hydro_IA"/>
</dbReference>
<dbReference type="InterPro" id="IPR036412">
    <property type="entry name" value="HAD-like_sf"/>
</dbReference>
<dbReference type="GO" id="GO:0046872">
    <property type="term" value="F:metal ion binding"/>
    <property type="evidence" value="ECO:0007669"/>
    <property type="project" value="UniProtKB-KW"/>
</dbReference>
<dbReference type="InterPro" id="IPR051600">
    <property type="entry name" value="Beta-PGM-like"/>
</dbReference>
<dbReference type="SFLD" id="SFLDG01129">
    <property type="entry name" value="C1.5:_HAD__Beta-PGM__Phosphata"/>
    <property type="match status" value="1"/>
</dbReference>
<dbReference type="RefSeq" id="WP_170150096.1">
    <property type="nucleotide sequence ID" value="NZ_RBIN01000008.1"/>
</dbReference>
<dbReference type="PANTHER" id="PTHR46193:SF18">
    <property type="entry name" value="HEXITOL PHOSPHATASE B"/>
    <property type="match status" value="1"/>
</dbReference>
<dbReference type="AlphaFoldDB" id="A0A420WU23"/>
<evidence type="ECO:0000256" key="4">
    <source>
        <dbReference type="ARBA" id="ARBA00022842"/>
    </source>
</evidence>
<keyword evidence="6" id="KW-0378">Hydrolase</keyword>
<evidence type="ECO:0000256" key="5">
    <source>
        <dbReference type="ARBA" id="ARBA00023277"/>
    </source>
</evidence>
<evidence type="ECO:0000256" key="2">
    <source>
        <dbReference type="ARBA" id="ARBA00006171"/>
    </source>
</evidence>
<dbReference type="PANTHER" id="PTHR46193">
    <property type="entry name" value="6-PHOSPHOGLUCONATE PHOSPHATASE"/>
    <property type="match status" value="1"/>
</dbReference>
<organism evidence="6 7">
    <name type="scientific">Kushneria sinocarnis</name>
    <dbReference type="NCBI Taxonomy" id="595502"/>
    <lineage>
        <taxon>Bacteria</taxon>
        <taxon>Pseudomonadati</taxon>
        <taxon>Pseudomonadota</taxon>
        <taxon>Gammaproteobacteria</taxon>
        <taxon>Oceanospirillales</taxon>
        <taxon>Halomonadaceae</taxon>
        <taxon>Kushneria</taxon>
    </lineage>
</organism>
<dbReference type="SFLD" id="SFLDG01135">
    <property type="entry name" value="C1.5.6:_HAD__Beta-PGM__Phospha"/>
    <property type="match status" value="1"/>
</dbReference>
<accession>A0A420WU23</accession>
<proteinExistence type="inferred from homology"/>
<sequence>MALEGLLFDFDGTLADSERAHHLVWNEILAPYGVEISDAEYKRRYSGNPVPTCVAMVREDHGLTVPDETLIQAKVSLTRQRFSEQPIALMAHATEILGWAREQGLRLALITGSGREELMPTLEHHDLAHWFEAIVTRNEVTHSKPHPESYLSGLEQMQLSAAQAVALEDTHHGVMSAAAAGLEVLAIPNAYSSDHDFSAATRVCESLSEARDWLQAQRLPA</sequence>
<keyword evidence="5" id="KW-0119">Carbohydrate metabolism</keyword>
<evidence type="ECO:0000256" key="3">
    <source>
        <dbReference type="ARBA" id="ARBA00022723"/>
    </source>
</evidence>
<dbReference type="Proteomes" id="UP000281975">
    <property type="component" value="Unassembled WGS sequence"/>
</dbReference>
<dbReference type="InterPro" id="IPR041492">
    <property type="entry name" value="HAD_2"/>
</dbReference>
<keyword evidence="4" id="KW-0460">Magnesium</keyword>
<gene>
    <name evidence="6" type="ORF">C7446_2803</name>
</gene>
<protein>
    <submittedName>
        <fullName evidence="6">HAD superfamily hydrolase (TIGR01509 family)</fullName>
    </submittedName>
</protein>
<dbReference type="Gene3D" id="1.10.150.240">
    <property type="entry name" value="Putative phosphatase, domain 2"/>
    <property type="match status" value="1"/>
</dbReference>
<evidence type="ECO:0000313" key="6">
    <source>
        <dbReference type="EMBL" id="RKQ96942.1"/>
    </source>
</evidence>